<dbReference type="RefSeq" id="WP_345255354.1">
    <property type="nucleotide sequence ID" value="NZ_BAABGY010000007.1"/>
</dbReference>
<evidence type="ECO:0000256" key="1">
    <source>
        <dbReference type="SAM" id="MobiDB-lite"/>
    </source>
</evidence>
<protein>
    <recommendedName>
        <fullName evidence="4">T9SS type A sorting domain-containing protein</fullName>
    </recommendedName>
</protein>
<name>A0ABP8GS21_9BACT</name>
<proteinExistence type="predicted"/>
<reference evidence="3" key="1">
    <citation type="journal article" date="2019" name="Int. J. Syst. Evol. Microbiol.">
        <title>The Global Catalogue of Microorganisms (GCM) 10K type strain sequencing project: providing services to taxonomists for standard genome sequencing and annotation.</title>
        <authorList>
            <consortium name="The Broad Institute Genomics Platform"/>
            <consortium name="The Broad Institute Genome Sequencing Center for Infectious Disease"/>
            <person name="Wu L."/>
            <person name="Ma J."/>
        </authorList>
    </citation>
    <scope>NUCLEOTIDE SEQUENCE [LARGE SCALE GENOMIC DNA]</scope>
    <source>
        <strain evidence="3">JCM 17919</strain>
    </source>
</reference>
<dbReference type="EMBL" id="BAABGY010000007">
    <property type="protein sequence ID" value="GAA4328880.1"/>
    <property type="molecule type" value="Genomic_DNA"/>
</dbReference>
<feature type="region of interest" description="Disordered" evidence="1">
    <location>
        <begin position="1"/>
        <end position="21"/>
    </location>
</feature>
<organism evidence="2 3">
    <name type="scientific">Flaviaesturariibacter amylovorans</name>
    <dbReference type="NCBI Taxonomy" id="1084520"/>
    <lineage>
        <taxon>Bacteria</taxon>
        <taxon>Pseudomonadati</taxon>
        <taxon>Bacteroidota</taxon>
        <taxon>Chitinophagia</taxon>
        <taxon>Chitinophagales</taxon>
        <taxon>Chitinophagaceae</taxon>
        <taxon>Flaviaestuariibacter</taxon>
    </lineage>
</organism>
<evidence type="ECO:0008006" key="4">
    <source>
        <dbReference type="Google" id="ProtNLM"/>
    </source>
</evidence>
<gene>
    <name evidence="2" type="ORF">GCM10023184_19010</name>
</gene>
<dbReference type="Proteomes" id="UP001501725">
    <property type="component" value="Unassembled WGS sequence"/>
</dbReference>
<comment type="caution">
    <text evidence="2">The sequence shown here is derived from an EMBL/GenBank/DDBJ whole genome shotgun (WGS) entry which is preliminary data.</text>
</comment>
<sequence length="111" mass="11931">MTDPLLHQEPADRSGHETAAAPLLSDDDPLLFYPFPVIADSPCIFALNASAAIKGEIEVSISDACGTLILSRKLNRANNVAVRLNDGLGRGSYQITIVQGRETIIRRLAVC</sequence>
<evidence type="ECO:0000313" key="2">
    <source>
        <dbReference type="EMBL" id="GAA4328880.1"/>
    </source>
</evidence>
<evidence type="ECO:0000313" key="3">
    <source>
        <dbReference type="Proteomes" id="UP001501725"/>
    </source>
</evidence>
<accession>A0ABP8GS21</accession>
<keyword evidence="3" id="KW-1185">Reference proteome</keyword>